<proteinExistence type="predicted"/>
<sequence>MHRSINVVIKEEKKNFRIPLPFAKTQDKRAFVPVFTLKRYAAGNEAKFAEFIEGSPSRIYVPSLAINVAYRQRLLAKLCSLIILVVAAIILRDFRGIMSRMSGLRILNIMDFEAFPISFLVISSFMIVVASCAFGIALFFFQDRRFRARVTTKIHYVIFTFTLLLLIILISQIATAIYGVSVLPKKGFKSHLNFKESFMNYNIRMEDTYYVDFVQRTLHCCGIYSTYDYELILGIPIPQTCCPESGWICHQYNAYHNGCELELRFFYSSMYRNLSVLSFTAFGFAPVVVAALIAAVVLLISVRYSQEYLHAWTYTGEIAVEIVKVAIRNMKHSGTSIDYK</sequence>
<reference evidence="6 7" key="1">
    <citation type="journal article" date="2014" name="Curr. Biol.">
        <title>The genome of the clonal raider ant Cerapachys biroi.</title>
        <authorList>
            <person name="Oxley P.R."/>
            <person name="Ji L."/>
            <person name="Fetter-Pruneda I."/>
            <person name="McKenzie S.K."/>
            <person name="Li C."/>
            <person name="Hu H."/>
            <person name="Zhang G."/>
            <person name="Kronauer D.J."/>
        </authorList>
    </citation>
    <scope>NUCLEOTIDE SEQUENCE [LARGE SCALE GENOMIC DNA]</scope>
</reference>
<keyword evidence="7" id="KW-1185">Reference proteome</keyword>
<dbReference type="Proteomes" id="UP000053097">
    <property type="component" value="Unassembled WGS sequence"/>
</dbReference>
<evidence type="ECO:0000313" key="6">
    <source>
        <dbReference type="EMBL" id="EZA58233.1"/>
    </source>
</evidence>
<evidence type="ECO:0000256" key="3">
    <source>
        <dbReference type="ARBA" id="ARBA00022989"/>
    </source>
</evidence>
<feature type="transmembrane region" description="Helical" evidence="5">
    <location>
        <begin position="114"/>
        <end position="142"/>
    </location>
</feature>
<dbReference type="AlphaFoldDB" id="A0A026WQL6"/>
<keyword evidence="3 5" id="KW-1133">Transmembrane helix</keyword>
<evidence type="ECO:0000256" key="5">
    <source>
        <dbReference type="SAM" id="Phobius"/>
    </source>
</evidence>
<dbReference type="InterPro" id="IPR008952">
    <property type="entry name" value="Tetraspanin_EC2_sf"/>
</dbReference>
<dbReference type="GO" id="GO:0016020">
    <property type="term" value="C:membrane"/>
    <property type="evidence" value="ECO:0007669"/>
    <property type="project" value="UniProtKB-SubCell"/>
</dbReference>
<dbReference type="Pfam" id="PF00335">
    <property type="entry name" value="Tetraspanin"/>
    <property type="match status" value="1"/>
</dbReference>
<feature type="transmembrane region" description="Helical" evidence="5">
    <location>
        <begin position="154"/>
        <end position="180"/>
    </location>
</feature>
<evidence type="ECO:0000256" key="1">
    <source>
        <dbReference type="ARBA" id="ARBA00004141"/>
    </source>
</evidence>
<name>A0A026WQL6_OOCBI</name>
<dbReference type="CDD" id="cd03127">
    <property type="entry name" value="tetraspanin_LEL"/>
    <property type="match status" value="1"/>
</dbReference>
<organism evidence="6 7">
    <name type="scientific">Ooceraea biroi</name>
    <name type="common">Clonal raider ant</name>
    <name type="synonym">Cerapachys biroi</name>
    <dbReference type="NCBI Taxonomy" id="2015173"/>
    <lineage>
        <taxon>Eukaryota</taxon>
        <taxon>Metazoa</taxon>
        <taxon>Ecdysozoa</taxon>
        <taxon>Arthropoda</taxon>
        <taxon>Hexapoda</taxon>
        <taxon>Insecta</taxon>
        <taxon>Pterygota</taxon>
        <taxon>Neoptera</taxon>
        <taxon>Endopterygota</taxon>
        <taxon>Hymenoptera</taxon>
        <taxon>Apocrita</taxon>
        <taxon>Aculeata</taxon>
        <taxon>Formicoidea</taxon>
        <taxon>Formicidae</taxon>
        <taxon>Dorylinae</taxon>
        <taxon>Ooceraea</taxon>
    </lineage>
</organism>
<dbReference type="InterPro" id="IPR018499">
    <property type="entry name" value="Tetraspanin/Peripherin"/>
</dbReference>
<dbReference type="PRINTS" id="PR00259">
    <property type="entry name" value="TMFOUR"/>
</dbReference>
<gene>
    <name evidence="6" type="ORF">X777_01190</name>
</gene>
<protein>
    <submittedName>
        <fullName evidence="6">CD63 antigen</fullName>
    </submittedName>
</protein>
<feature type="transmembrane region" description="Helical" evidence="5">
    <location>
        <begin position="74"/>
        <end position="94"/>
    </location>
</feature>
<feature type="transmembrane region" description="Helical" evidence="5">
    <location>
        <begin position="276"/>
        <end position="300"/>
    </location>
</feature>
<evidence type="ECO:0000256" key="2">
    <source>
        <dbReference type="ARBA" id="ARBA00022692"/>
    </source>
</evidence>
<dbReference type="EMBL" id="KK107128">
    <property type="protein sequence ID" value="EZA58233.1"/>
    <property type="molecule type" value="Genomic_DNA"/>
</dbReference>
<dbReference type="Gene3D" id="1.10.1450.10">
    <property type="entry name" value="Tetraspanin"/>
    <property type="match status" value="1"/>
</dbReference>
<dbReference type="OrthoDB" id="71600at2759"/>
<accession>A0A026WQL6</accession>
<dbReference type="SUPFAM" id="SSF48652">
    <property type="entry name" value="Tetraspanin"/>
    <property type="match status" value="1"/>
</dbReference>
<comment type="subcellular location">
    <subcellularLocation>
        <location evidence="1">Membrane</location>
        <topology evidence="1">Multi-pass membrane protein</topology>
    </subcellularLocation>
</comment>
<keyword evidence="2 5" id="KW-0812">Transmembrane</keyword>
<evidence type="ECO:0000256" key="4">
    <source>
        <dbReference type="ARBA" id="ARBA00023136"/>
    </source>
</evidence>
<evidence type="ECO:0000313" key="7">
    <source>
        <dbReference type="Proteomes" id="UP000053097"/>
    </source>
</evidence>
<keyword evidence="4 5" id="KW-0472">Membrane</keyword>